<name>A0AA39MAJ2_9BILA</name>
<keyword evidence="1" id="KW-0812">Transmembrane</keyword>
<comment type="caution">
    <text evidence="2">The sequence shown here is derived from an EMBL/GenBank/DDBJ whole genome shotgun (WGS) entry which is preliminary data.</text>
</comment>
<dbReference type="AlphaFoldDB" id="A0AA39MAJ2"/>
<evidence type="ECO:0000256" key="1">
    <source>
        <dbReference type="SAM" id="Phobius"/>
    </source>
</evidence>
<dbReference type="EMBL" id="JAUCMV010000001">
    <property type="protein sequence ID" value="KAK0426574.1"/>
    <property type="molecule type" value="Genomic_DNA"/>
</dbReference>
<keyword evidence="3" id="KW-1185">Reference proteome</keyword>
<protein>
    <submittedName>
        <fullName evidence="2">Uncharacterized protein</fullName>
    </submittedName>
</protein>
<accession>A0AA39MAJ2</accession>
<gene>
    <name evidence="2" type="ORF">QR680_009778</name>
</gene>
<dbReference type="Proteomes" id="UP001175271">
    <property type="component" value="Unassembled WGS sequence"/>
</dbReference>
<proteinExistence type="predicted"/>
<evidence type="ECO:0000313" key="3">
    <source>
        <dbReference type="Proteomes" id="UP001175271"/>
    </source>
</evidence>
<organism evidence="2 3">
    <name type="scientific">Steinernema hermaphroditum</name>
    <dbReference type="NCBI Taxonomy" id="289476"/>
    <lineage>
        <taxon>Eukaryota</taxon>
        <taxon>Metazoa</taxon>
        <taxon>Ecdysozoa</taxon>
        <taxon>Nematoda</taxon>
        <taxon>Chromadorea</taxon>
        <taxon>Rhabditida</taxon>
        <taxon>Tylenchina</taxon>
        <taxon>Panagrolaimomorpha</taxon>
        <taxon>Strongyloidoidea</taxon>
        <taxon>Steinernematidae</taxon>
        <taxon>Steinernema</taxon>
    </lineage>
</organism>
<feature type="transmembrane region" description="Helical" evidence="1">
    <location>
        <begin position="110"/>
        <end position="131"/>
    </location>
</feature>
<evidence type="ECO:0000313" key="2">
    <source>
        <dbReference type="EMBL" id="KAK0426574.1"/>
    </source>
</evidence>
<keyword evidence="1" id="KW-1133">Transmembrane helix</keyword>
<reference evidence="2" key="1">
    <citation type="submission" date="2023-06" db="EMBL/GenBank/DDBJ databases">
        <title>Genomic analysis of the entomopathogenic nematode Steinernema hermaphroditum.</title>
        <authorList>
            <person name="Schwarz E.M."/>
            <person name="Heppert J.K."/>
            <person name="Baniya A."/>
            <person name="Schwartz H.T."/>
            <person name="Tan C.-H."/>
            <person name="Antoshechkin I."/>
            <person name="Sternberg P.W."/>
            <person name="Goodrich-Blair H."/>
            <person name="Dillman A.R."/>
        </authorList>
    </citation>
    <scope>NUCLEOTIDE SEQUENCE</scope>
    <source>
        <strain evidence="2">PS9179</strain>
        <tissue evidence="2">Whole animal</tissue>
    </source>
</reference>
<sequence length="425" mass="48635">MTEMIEVQMAKAEMNAPLYFSVDCYEMAFARSPKSVRLQRRCDRFLQRNQSFSRTIDRFVPMNFASVGHLADSLFFKSSRGSSRREERRSPLEELLEDGRRWSRANCPQISIFFTVVILLRHGFVYLWNFLKAFDLSLRCEKKVFFVNDSREEVLVCVDSRERSLPDKLKEEDAGILDALAEGFQKVGQKTADLLVVARKAKFSYSLYVTVLVIKGAKEKLETSCISHPIDRYSTVVLKDGAVKVVKSETLPAGSISDSSVTVARSPSQCYNFQNWFWRNVDRFCWQLSRKCPRLGVLVSNSTSGTILVRCVVDGTEREEGGRTQSDPFVMKVTETPEQFLSGTWTRVPSKRRVLFEPEGVPTEGSALEMHLLVYSIAEGRVHCLKRSADTTDVSFPENFGESMDKSRRKELEELEKKRLALHYD</sequence>
<keyword evidence="1" id="KW-0472">Membrane</keyword>